<dbReference type="SMART" id="SM00028">
    <property type="entry name" value="TPR"/>
    <property type="match status" value="2"/>
</dbReference>
<reference evidence="2 3" key="1">
    <citation type="submission" date="2024-09" db="EMBL/GenBank/DDBJ databases">
        <authorList>
            <person name="Sun Q."/>
            <person name="Mori K."/>
        </authorList>
    </citation>
    <scope>NUCLEOTIDE SEQUENCE [LARGE SCALE GENOMIC DNA]</scope>
    <source>
        <strain evidence="2 3">CICC 11035S</strain>
    </source>
</reference>
<protein>
    <submittedName>
        <fullName evidence="2">Diguanylate cyclase</fullName>
    </submittedName>
</protein>
<dbReference type="Pfam" id="PF13181">
    <property type="entry name" value="TPR_8"/>
    <property type="match status" value="1"/>
</dbReference>
<feature type="signal peptide" evidence="1">
    <location>
        <begin position="1"/>
        <end position="25"/>
    </location>
</feature>
<dbReference type="EMBL" id="JBHLTM010000079">
    <property type="protein sequence ID" value="MFC0686927.1"/>
    <property type="molecule type" value="Genomic_DNA"/>
</dbReference>
<keyword evidence="3" id="KW-1185">Reference proteome</keyword>
<accession>A0ABV6SCF5</accession>
<name>A0ABV6SCF5_9SPHN</name>
<dbReference type="SUPFAM" id="SSF48452">
    <property type="entry name" value="TPR-like"/>
    <property type="match status" value="1"/>
</dbReference>
<feature type="chain" id="PRO_5047066674" evidence="1">
    <location>
        <begin position="26"/>
        <end position="235"/>
    </location>
</feature>
<gene>
    <name evidence="2" type="ORF">ACFFF8_20280</name>
</gene>
<dbReference type="Proteomes" id="UP001589858">
    <property type="component" value="Unassembled WGS sequence"/>
</dbReference>
<organism evidence="2 3">
    <name type="scientific">Novosphingobium clariflavum</name>
    <dbReference type="NCBI Taxonomy" id="2029884"/>
    <lineage>
        <taxon>Bacteria</taxon>
        <taxon>Pseudomonadati</taxon>
        <taxon>Pseudomonadota</taxon>
        <taxon>Alphaproteobacteria</taxon>
        <taxon>Sphingomonadales</taxon>
        <taxon>Sphingomonadaceae</taxon>
        <taxon>Novosphingobium</taxon>
    </lineage>
</organism>
<dbReference type="RefSeq" id="WP_267219269.1">
    <property type="nucleotide sequence ID" value="NZ_JAPCWC010000003.1"/>
</dbReference>
<evidence type="ECO:0000313" key="3">
    <source>
        <dbReference type="Proteomes" id="UP001589858"/>
    </source>
</evidence>
<keyword evidence="1" id="KW-0732">Signal</keyword>
<dbReference type="Gene3D" id="1.25.40.10">
    <property type="entry name" value="Tetratricopeptide repeat domain"/>
    <property type="match status" value="1"/>
</dbReference>
<evidence type="ECO:0000256" key="1">
    <source>
        <dbReference type="SAM" id="SignalP"/>
    </source>
</evidence>
<dbReference type="InterPro" id="IPR011990">
    <property type="entry name" value="TPR-like_helical_dom_sf"/>
</dbReference>
<evidence type="ECO:0000313" key="2">
    <source>
        <dbReference type="EMBL" id="MFC0686927.1"/>
    </source>
</evidence>
<sequence>MNFMMKSVSLLVSVAALAIPGLATAGEATPIALISSAAHAEYVGMVSRGFDMIRAGKPGKAVKLFDSVISANEQGLTGDARPRLCLSEKAAGHAAPGNAVMVSGAVCDAHFGKGFALVDLGRGDLAEAELRRATELAPDNAHYANEYAELFKSRRQFQESYDLFARAWSVVDKDTKGPDAGIAARALRGMGFNLIELGRLDEAKTMFSQSLAYDAGNAAAKTELDFIAQRQAIGS</sequence>
<comment type="caution">
    <text evidence="2">The sequence shown here is derived from an EMBL/GenBank/DDBJ whole genome shotgun (WGS) entry which is preliminary data.</text>
</comment>
<proteinExistence type="predicted"/>
<dbReference type="InterPro" id="IPR019734">
    <property type="entry name" value="TPR_rpt"/>
</dbReference>